<sequence>MSVMLTIAHRPEGGAGHDVSTPTSAAALKPDSIVATRATDRTAL</sequence>
<evidence type="ECO:0000313" key="2">
    <source>
        <dbReference type="EMBL" id="MBE1586781.1"/>
    </source>
</evidence>
<name>A0ABR9M361_9ACTN</name>
<feature type="region of interest" description="Disordered" evidence="1">
    <location>
        <begin position="1"/>
        <end position="44"/>
    </location>
</feature>
<gene>
    <name evidence="2" type="ORF">H4W80_005039</name>
</gene>
<protein>
    <submittedName>
        <fullName evidence="2">Uncharacterized protein</fullName>
    </submittedName>
</protein>
<accession>A0ABR9M361</accession>
<reference evidence="2 3" key="1">
    <citation type="submission" date="2020-10" db="EMBL/GenBank/DDBJ databases">
        <title>Sequencing the genomes of 1000 actinobacteria strains.</title>
        <authorList>
            <person name="Klenk H.-P."/>
        </authorList>
    </citation>
    <scope>NUCLEOTIDE SEQUENCE [LARGE SCALE GENOMIC DNA]</scope>
    <source>
        <strain evidence="2 3">DSM 43173</strain>
    </source>
</reference>
<keyword evidence="3" id="KW-1185">Reference proteome</keyword>
<dbReference type="RefSeq" id="WP_264086000.1">
    <property type="nucleotide sequence ID" value="NZ_JADBEK010000001.1"/>
</dbReference>
<organism evidence="2 3">
    <name type="scientific">Nonomuraea angiospora</name>
    <dbReference type="NCBI Taxonomy" id="46172"/>
    <lineage>
        <taxon>Bacteria</taxon>
        <taxon>Bacillati</taxon>
        <taxon>Actinomycetota</taxon>
        <taxon>Actinomycetes</taxon>
        <taxon>Streptosporangiales</taxon>
        <taxon>Streptosporangiaceae</taxon>
        <taxon>Nonomuraea</taxon>
    </lineage>
</organism>
<proteinExistence type="predicted"/>
<dbReference type="Proteomes" id="UP000633509">
    <property type="component" value="Unassembled WGS sequence"/>
</dbReference>
<evidence type="ECO:0000256" key="1">
    <source>
        <dbReference type="SAM" id="MobiDB-lite"/>
    </source>
</evidence>
<dbReference type="EMBL" id="JADBEK010000001">
    <property type="protein sequence ID" value="MBE1586781.1"/>
    <property type="molecule type" value="Genomic_DNA"/>
</dbReference>
<comment type="caution">
    <text evidence="2">The sequence shown here is derived from an EMBL/GenBank/DDBJ whole genome shotgun (WGS) entry which is preliminary data.</text>
</comment>
<evidence type="ECO:0000313" key="3">
    <source>
        <dbReference type="Proteomes" id="UP000633509"/>
    </source>
</evidence>